<gene>
    <name evidence="1" type="ORF">DSO57_1012889</name>
</gene>
<evidence type="ECO:0000313" key="2">
    <source>
        <dbReference type="Proteomes" id="UP001165960"/>
    </source>
</evidence>
<accession>A0ACC2TTN2</accession>
<dbReference type="EMBL" id="QTSX02002176">
    <property type="protein sequence ID" value="KAJ9077851.1"/>
    <property type="molecule type" value="Genomic_DNA"/>
</dbReference>
<protein>
    <submittedName>
        <fullName evidence="1">Uncharacterized protein</fullName>
    </submittedName>
</protein>
<comment type="caution">
    <text evidence="1">The sequence shown here is derived from an EMBL/GenBank/DDBJ whole genome shotgun (WGS) entry which is preliminary data.</text>
</comment>
<reference evidence="1" key="1">
    <citation type="submission" date="2022-04" db="EMBL/GenBank/DDBJ databases">
        <title>Genome of the entomopathogenic fungus Entomophthora muscae.</title>
        <authorList>
            <person name="Elya C."/>
            <person name="Lovett B.R."/>
            <person name="Lee E."/>
            <person name="Macias A.M."/>
            <person name="Hajek A.E."/>
            <person name="De Bivort B.L."/>
            <person name="Kasson M.T."/>
            <person name="De Fine Licht H.H."/>
            <person name="Stajich J.E."/>
        </authorList>
    </citation>
    <scope>NUCLEOTIDE SEQUENCE</scope>
    <source>
        <strain evidence="1">Berkeley</strain>
    </source>
</reference>
<dbReference type="Proteomes" id="UP001165960">
    <property type="component" value="Unassembled WGS sequence"/>
</dbReference>
<name>A0ACC2TTN2_9FUNG</name>
<organism evidence="1 2">
    <name type="scientific">Entomophthora muscae</name>
    <dbReference type="NCBI Taxonomy" id="34485"/>
    <lineage>
        <taxon>Eukaryota</taxon>
        <taxon>Fungi</taxon>
        <taxon>Fungi incertae sedis</taxon>
        <taxon>Zoopagomycota</taxon>
        <taxon>Entomophthoromycotina</taxon>
        <taxon>Entomophthoromycetes</taxon>
        <taxon>Entomophthorales</taxon>
        <taxon>Entomophthoraceae</taxon>
        <taxon>Entomophthora</taxon>
    </lineage>
</organism>
<evidence type="ECO:0000313" key="1">
    <source>
        <dbReference type="EMBL" id="KAJ9077851.1"/>
    </source>
</evidence>
<proteinExistence type="predicted"/>
<sequence length="107" mass="12546">MLEIPNYRLLHTIHGLYFSSTDNLIHEYMMVFKTSDASRLTERSPTVYKADIILRLIRLKGEEHGLHFVENQLAMRSKALAWNRLKKKSPKPKSVTPVHRITAYLRL</sequence>
<keyword evidence="2" id="KW-1185">Reference proteome</keyword>